<dbReference type="InterPro" id="IPR009061">
    <property type="entry name" value="DNA-bd_dom_put_sf"/>
</dbReference>
<evidence type="ECO:0000256" key="1">
    <source>
        <dbReference type="ARBA" id="ARBA00022490"/>
    </source>
</evidence>
<dbReference type="EMBL" id="MPTB01000087">
    <property type="protein sequence ID" value="OMD35812.1"/>
    <property type="molecule type" value="Genomic_DNA"/>
</dbReference>
<organism evidence="10 11">
    <name type="scientific">Paenibacillus borealis</name>
    <dbReference type="NCBI Taxonomy" id="160799"/>
    <lineage>
        <taxon>Bacteria</taxon>
        <taxon>Bacillati</taxon>
        <taxon>Bacillota</taxon>
        <taxon>Bacilli</taxon>
        <taxon>Bacillales</taxon>
        <taxon>Paenibacillaceae</taxon>
        <taxon>Paenibacillus</taxon>
    </lineage>
</organism>
<proteinExistence type="inferred from homology"/>
<keyword evidence="6 8" id="KW-0238">DNA-binding</keyword>
<reference evidence="10 11" key="1">
    <citation type="submission" date="2016-10" db="EMBL/GenBank/DDBJ databases">
        <title>Paenibacillus species isolates.</title>
        <authorList>
            <person name="Beno S.M."/>
        </authorList>
    </citation>
    <scope>NUCLEOTIDE SEQUENCE [LARGE SCALE GENOMIC DNA]</scope>
    <source>
        <strain evidence="10 11">FSL H7-0744</strain>
    </source>
</reference>
<accession>A0ABX3GUZ3</accession>
<comment type="function">
    <text evidence="8">Required for the formation of axial filaments and for anchoring the origin regions at the cell poles in sporulating cells, thus ensuring proper chromosome segregation in the prespore. Binds in a dispersed manner throughout the chromosome but preferentially to sites clustered in the origin portion of the chromosome, causing condensation of the chromosome and its remodeling into an elongated, anchored structure.</text>
</comment>
<evidence type="ECO:0000256" key="2">
    <source>
        <dbReference type="ARBA" id="ARBA00022618"/>
    </source>
</evidence>
<evidence type="ECO:0000256" key="8">
    <source>
        <dbReference type="HAMAP-Rule" id="MF_01170"/>
    </source>
</evidence>
<dbReference type="InterPro" id="IPR000551">
    <property type="entry name" value="MerR-type_HTH_dom"/>
</dbReference>
<keyword evidence="5 8" id="KW-0175">Coiled coil</keyword>
<keyword evidence="1 8" id="KW-0963">Cytoplasm</keyword>
<keyword evidence="3 8" id="KW-0159">Chromosome partition</keyword>
<comment type="caution">
    <text evidence="10">The sequence shown here is derived from an EMBL/GenBank/DDBJ whole genome shotgun (WGS) entry which is preliminary data.</text>
</comment>
<keyword evidence="4 8" id="KW-0749">Sporulation</keyword>
<protein>
    <recommendedName>
        <fullName evidence="8">Chromosome-anchoring protein RacA</fullName>
    </recommendedName>
</protein>
<dbReference type="SUPFAM" id="SSF46955">
    <property type="entry name" value="Putative DNA-binding domain"/>
    <property type="match status" value="1"/>
</dbReference>
<keyword evidence="7 8" id="KW-0131">Cell cycle</keyword>
<keyword evidence="2 8" id="KW-0132">Cell division</keyword>
<dbReference type="Pfam" id="PF13411">
    <property type="entry name" value="MerR_1"/>
    <property type="match status" value="1"/>
</dbReference>
<dbReference type="Gene3D" id="1.10.1660.10">
    <property type="match status" value="1"/>
</dbReference>
<comment type="subcellular location">
    <subcellularLocation>
        <location evidence="8">Cytoplasm</location>
    </subcellularLocation>
    <text evidence="8">Localizes to cell poles and nucleoid.</text>
</comment>
<evidence type="ECO:0000313" key="10">
    <source>
        <dbReference type="EMBL" id="OMD35812.1"/>
    </source>
</evidence>
<dbReference type="HAMAP" id="MF_01170">
    <property type="entry name" value="RacA"/>
    <property type="match status" value="1"/>
</dbReference>
<dbReference type="RefSeq" id="WP_076114523.1">
    <property type="nucleotide sequence ID" value="NZ_MPTB01000087.1"/>
</dbReference>
<sequence length="179" mass="20543">MEMLKTKEAAELLSVSQTTIKRWAAMFPNFFPKDRFGHYIFTGQEIGLLKSIKERIEHGETLDSINLAGNKQPEPAEPLQDMRRLHTPDKPMEELLSRIVHIEHSLDQKADEVVSVQLLRQREELEDLRQMIQQLAVSIETIQKPTSKTSSSEEMRAIATAKLQAPPRKRGLLRTLFSL</sequence>
<feature type="DNA-binding region" description="H-T-H motif" evidence="8">
    <location>
        <begin position="6"/>
        <end position="26"/>
    </location>
</feature>
<name>A0ABX3GUZ3_PAEBO</name>
<keyword evidence="11" id="KW-1185">Reference proteome</keyword>
<evidence type="ECO:0000259" key="9">
    <source>
        <dbReference type="Pfam" id="PF13411"/>
    </source>
</evidence>
<evidence type="ECO:0000313" key="11">
    <source>
        <dbReference type="Proteomes" id="UP000187412"/>
    </source>
</evidence>
<evidence type="ECO:0000256" key="4">
    <source>
        <dbReference type="ARBA" id="ARBA00022969"/>
    </source>
</evidence>
<evidence type="ECO:0000256" key="3">
    <source>
        <dbReference type="ARBA" id="ARBA00022829"/>
    </source>
</evidence>
<dbReference type="Proteomes" id="UP000187412">
    <property type="component" value="Unassembled WGS sequence"/>
</dbReference>
<evidence type="ECO:0000256" key="6">
    <source>
        <dbReference type="ARBA" id="ARBA00023125"/>
    </source>
</evidence>
<feature type="domain" description="HTH merR-type" evidence="9">
    <location>
        <begin position="5"/>
        <end position="65"/>
    </location>
</feature>
<gene>
    <name evidence="8" type="primary">racA</name>
    <name evidence="10" type="ORF">BSK56_32650</name>
</gene>
<dbReference type="InterPro" id="IPR023522">
    <property type="entry name" value="Chrosome_anchoring_RacA"/>
</dbReference>
<evidence type="ECO:0000256" key="7">
    <source>
        <dbReference type="ARBA" id="ARBA00023306"/>
    </source>
</evidence>
<evidence type="ECO:0000256" key="5">
    <source>
        <dbReference type="ARBA" id="ARBA00023054"/>
    </source>
</evidence>
<comment type="similarity">
    <text evidence="8">Belongs to the RacA family.</text>
</comment>